<sequence length="29" mass="3170">ADENEGSKAKNTKKDTFNTPDDMLSTSQP</sequence>
<dbReference type="EMBL" id="LAZR01068483">
    <property type="protein sequence ID" value="KKK49550.1"/>
    <property type="molecule type" value="Genomic_DNA"/>
</dbReference>
<evidence type="ECO:0000256" key="1">
    <source>
        <dbReference type="SAM" id="MobiDB-lite"/>
    </source>
</evidence>
<gene>
    <name evidence="2" type="ORF">LCGC14_3133950</name>
</gene>
<feature type="compositionally biased region" description="Basic and acidic residues" evidence="1">
    <location>
        <begin position="1"/>
        <end position="16"/>
    </location>
</feature>
<reference evidence="2" key="1">
    <citation type="journal article" date="2015" name="Nature">
        <title>Complex archaea that bridge the gap between prokaryotes and eukaryotes.</title>
        <authorList>
            <person name="Spang A."/>
            <person name="Saw J.H."/>
            <person name="Jorgensen S.L."/>
            <person name="Zaremba-Niedzwiedzka K."/>
            <person name="Martijn J."/>
            <person name="Lind A.E."/>
            <person name="van Eijk R."/>
            <person name="Schleper C."/>
            <person name="Guy L."/>
            <person name="Ettema T.J."/>
        </authorList>
    </citation>
    <scope>NUCLEOTIDE SEQUENCE</scope>
</reference>
<proteinExistence type="predicted"/>
<name>A0A0F8WMS5_9ZZZZ</name>
<accession>A0A0F8WMS5</accession>
<comment type="caution">
    <text evidence="2">The sequence shown here is derived from an EMBL/GenBank/DDBJ whole genome shotgun (WGS) entry which is preliminary data.</text>
</comment>
<dbReference type="AlphaFoldDB" id="A0A0F8WMS5"/>
<feature type="non-terminal residue" evidence="2">
    <location>
        <position position="1"/>
    </location>
</feature>
<protein>
    <submittedName>
        <fullName evidence="2">Uncharacterized protein</fullName>
    </submittedName>
</protein>
<feature type="region of interest" description="Disordered" evidence="1">
    <location>
        <begin position="1"/>
        <end position="29"/>
    </location>
</feature>
<organism evidence="2">
    <name type="scientific">marine sediment metagenome</name>
    <dbReference type="NCBI Taxonomy" id="412755"/>
    <lineage>
        <taxon>unclassified sequences</taxon>
        <taxon>metagenomes</taxon>
        <taxon>ecological metagenomes</taxon>
    </lineage>
</organism>
<evidence type="ECO:0000313" key="2">
    <source>
        <dbReference type="EMBL" id="KKK49550.1"/>
    </source>
</evidence>